<organism evidence="3">
    <name type="scientific">hydrothermal vent metagenome</name>
    <dbReference type="NCBI Taxonomy" id="652676"/>
    <lineage>
        <taxon>unclassified sequences</taxon>
        <taxon>metagenomes</taxon>
        <taxon>ecological metagenomes</taxon>
    </lineage>
</organism>
<feature type="coiled-coil region" evidence="1">
    <location>
        <begin position="313"/>
        <end position="372"/>
    </location>
</feature>
<dbReference type="EMBL" id="UOFU01000353">
    <property type="protein sequence ID" value="VAX03885.1"/>
    <property type="molecule type" value="Genomic_DNA"/>
</dbReference>
<dbReference type="InterPro" id="IPR029787">
    <property type="entry name" value="Nucleotide_cyclase"/>
</dbReference>
<proteinExistence type="predicted"/>
<dbReference type="InterPro" id="IPR000160">
    <property type="entry name" value="GGDEF_dom"/>
</dbReference>
<dbReference type="SUPFAM" id="SSF55073">
    <property type="entry name" value="Nucleotide cyclase"/>
    <property type="match status" value="1"/>
</dbReference>
<dbReference type="PANTHER" id="PTHR45138:SF9">
    <property type="entry name" value="DIGUANYLATE CYCLASE DGCM-RELATED"/>
    <property type="match status" value="1"/>
</dbReference>
<dbReference type="CDD" id="cd01949">
    <property type="entry name" value="GGDEF"/>
    <property type="match status" value="1"/>
</dbReference>
<dbReference type="PROSITE" id="PS50887">
    <property type="entry name" value="GGDEF"/>
    <property type="match status" value="1"/>
</dbReference>
<protein>
    <submittedName>
        <fullName evidence="3">Diguanylate cyclase (GGDEF domain)</fullName>
    </submittedName>
</protein>
<dbReference type="Pfam" id="PF20975">
    <property type="entry name" value="DGCcoil"/>
    <property type="match status" value="2"/>
</dbReference>
<keyword evidence="1" id="KW-0175">Coiled coil</keyword>
<evidence type="ECO:0000313" key="3">
    <source>
        <dbReference type="EMBL" id="VAX03885.1"/>
    </source>
</evidence>
<gene>
    <name evidence="3" type="ORF">MNBD_GAMMA20-2321</name>
</gene>
<dbReference type="InterPro" id="IPR048516">
    <property type="entry name" value="DGCcoil"/>
</dbReference>
<dbReference type="Pfam" id="PF00990">
    <property type="entry name" value="GGDEF"/>
    <property type="match status" value="1"/>
</dbReference>
<accession>A0A3B1BC47</accession>
<dbReference type="Gene3D" id="3.30.70.270">
    <property type="match status" value="1"/>
</dbReference>
<dbReference type="GO" id="GO:0052621">
    <property type="term" value="F:diguanylate cyclase activity"/>
    <property type="evidence" value="ECO:0007669"/>
    <property type="project" value="TreeGrafter"/>
</dbReference>
<name>A0A3B1BC47_9ZZZZ</name>
<dbReference type="AlphaFoldDB" id="A0A3B1BC47"/>
<dbReference type="InterPro" id="IPR050469">
    <property type="entry name" value="Diguanylate_Cyclase"/>
</dbReference>
<evidence type="ECO:0000256" key="1">
    <source>
        <dbReference type="SAM" id="Coils"/>
    </source>
</evidence>
<dbReference type="FunFam" id="3.30.70.270:FF:000001">
    <property type="entry name" value="Diguanylate cyclase domain protein"/>
    <property type="match status" value="1"/>
</dbReference>
<dbReference type="PANTHER" id="PTHR45138">
    <property type="entry name" value="REGULATORY COMPONENTS OF SENSORY TRANSDUCTION SYSTEM"/>
    <property type="match status" value="1"/>
</dbReference>
<dbReference type="SMART" id="SM00267">
    <property type="entry name" value="GGDEF"/>
    <property type="match status" value="1"/>
</dbReference>
<sequence length="535" mass="60465">MADDWKQKYLANLDRQERAEAAWQATETLLRQGLTRVALAAQGVDERLDRELDALRQAIRSGADVGQLERVIEGVADAVVRLDEQRSQQVASNPQALLVHWLDSLSLPRELRSRAKTLRHHFAEADDIRQMEQPLYELAELVNSALKPETGGGGGLIKRLFGSQGGTKASDREPGREDAGQQVLTNADPLLGEFCIQLLDTLSLPAALTEQVESLKERLAGGLAEHAIAPALHAIADLISTMRRQMEAENHELQDFLRQLTGRLQDLDQYLAGAKTHHRASVDSSRELDAVVQAQVRHIESSVDQAEDPQQLKAEIQQRLETILRHLDEHRESDEARQQQLEEQLERLNQRVREMEKEGESLRQRLREKHEQAVRDPLTGLYNRLAYDERIVQEFARAKRYKQPLSLAVLDIDRFKRINDSYGHKAGDKALKIIADRVRNNLRETDFLARYGGEEFVIVMPETGLSDGLVAVEKLRKDVSQSQFHYQGTGVAITVSVGLAEMREDDNPETLFQRADRALYKAKDGGRDRTCVEES</sequence>
<dbReference type="NCBIfam" id="TIGR00254">
    <property type="entry name" value="GGDEF"/>
    <property type="match status" value="1"/>
</dbReference>
<reference evidence="3" key="1">
    <citation type="submission" date="2018-06" db="EMBL/GenBank/DDBJ databases">
        <authorList>
            <person name="Zhirakovskaya E."/>
        </authorList>
    </citation>
    <scope>NUCLEOTIDE SEQUENCE</scope>
</reference>
<dbReference type="InterPro" id="IPR043128">
    <property type="entry name" value="Rev_trsase/Diguanyl_cyclase"/>
</dbReference>
<feature type="domain" description="GGDEF" evidence="2">
    <location>
        <begin position="403"/>
        <end position="535"/>
    </location>
</feature>
<evidence type="ECO:0000259" key="2">
    <source>
        <dbReference type="PROSITE" id="PS50887"/>
    </source>
</evidence>